<dbReference type="GO" id="GO:0030416">
    <property type="term" value="P:methylamine metabolic process"/>
    <property type="evidence" value="ECO:0007669"/>
    <property type="project" value="InterPro"/>
</dbReference>
<evidence type="ECO:0000313" key="7">
    <source>
        <dbReference type="EMBL" id="TDE53985.1"/>
    </source>
</evidence>
<dbReference type="Pfam" id="PF07291">
    <property type="entry name" value="MauE"/>
    <property type="match status" value="1"/>
</dbReference>
<keyword evidence="8" id="KW-1185">Reference proteome</keyword>
<proteinExistence type="predicted"/>
<dbReference type="InterPro" id="IPR009908">
    <property type="entry name" value="Methylamine_util_MauE"/>
</dbReference>
<feature type="transmembrane region" description="Helical" evidence="5">
    <location>
        <begin position="75"/>
        <end position="96"/>
    </location>
</feature>
<accession>A0A4R5FM70</accession>
<gene>
    <name evidence="7" type="ORF">E1295_15900</name>
</gene>
<protein>
    <recommendedName>
        <fullName evidence="6">Methylamine utilisation protein MauE domain-containing protein</fullName>
    </recommendedName>
</protein>
<feature type="transmembrane region" description="Helical" evidence="5">
    <location>
        <begin position="42"/>
        <end position="68"/>
    </location>
</feature>
<feature type="transmembrane region" description="Helical" evidence="5">
    <location>
        <begin position="144"/>
        <end position="164"/>
    </location>
</feature>
<dbReference type="AlphaFoldDB" id="A0A4R5FM70"/>
<evidence type="ECO:0000256" key="1">
    <source>
        <dbReference type="ARBA" id="ARBA00004141"/>
    </source>
</evidence>
<reference evidence="7 8" key="1">
    <citation type="submission" date="2019-03" db="EMBL/GenBank/DDBJ databases">
        <title>Draft genome sequences of novel Actinobacteria.</title>
        <authorList>
            <person name="Sahin N."/>
            <person name="Ay H."/>
            <person name="Saygin H."/>
        </authorList>
    </citation>
    <scope>NUCLEOTIDE SEQUENCE [LARGE SCALE GENOMIC DNA]</scope>
    <source>
        <strain evidence="7 8">6K102</strain>
    </source>
</reference>
<organism evidence="7 8">
    <name type="scientific">Nonomuraea mesophila</name>
    <dbReference type="NCBI Taxonomy" id="2530382"/>
    <lineage>
        <taxon>Bacteria</taxon>
        <taxon>Bacillati</taxon>
        <taxon>Actinomycetota</taxon>
        <taxon>Actinomycetes</taxon>
        <taxon>Streptosporangiales</taxon>
        <taxon>Streptosporangiaceae</taxon>
        <taxon>Nonomuraea</taxon>
    </lineage>
</organism>
<feature type="transmembrane region" description="Helical" evidence="5">
    <location>
        <begin position="116"/>
        <end position="137"/>
    </location>
</feature>
<evidence type="ECO:0000256" key="4">
    <source>
        <dbReference type="ARBA" id="ARBA00023136"/>
    </source>
</evidence>
<sequence>MQYVEVASRLLLVTVFALALAGKVCGRRAWEGFVGSLKEMAVVGRAVVPMAAVAVTVAETAVIVLVLAPPRWAGTAGFALAAVLLSCFTVAVSAVARRPAPVPCRCFGPSATPVGVAHVVRNLILVAASLLGLVGSLANDPTDLVISAAAGTLGAVAGLLLARWDDLAALLRPSW</sequence>
<comment type="subcellular location">
    <subcellularLocation>
        <location evidence="1">Membrane</location>
        <topology evidence="1">Multi-pass membrane protein</topology>
    </subcellularLocation>
</comment>
<dbReference type="EMBL" id="SMLD01000035">
    <property type="protein sequence ID" value="TDE53985.1"/>
    <property type="molecule type" value="Genomic_DNA"/>
</dbReference>
<evidence type="ECO:0000313" key="8">
    <source>
        <dbReference type="Proteomes" id="UP000295136"/>
    </source>
</evidence>
<name>A0A4R5FM70_9ACTN</name>
<keyword evidence="2 5" id="KW-0812">Transmembrane</keyword>
<evidence type="ECO:0000256" key="2">
    <source>
        <dbReference type="ARBA" id="ARBA00022692"/>
    </source>
</evidence>
<keyword evidence="3 5" id="KW-1133">Transmembrane helix</keyword>
<dbReference type="RefSeq" id="WP_132631052.1">
    <property type="nucleotide sequence ID" value="NZ_SMLD01000035.1"/>
</dbReference>
<comment type="caution">
    <text evidence="7">The sequence shown here is derived from an EMBL/GenBank/DDBJ whole genome shotgun (WGS) entry which is preliminary data.</text>
</comment>
<dbReference type="Proteomes" id="UP000295136">
    <property type="component" value="Unassembled WGS sequence"/>
</dbReference>
<evidence type="ECO:0000256" key="3">
    <source>
        <dbReference type="ARBA" id="ARBA00022989"/>
    </source>
</evidence>
<dbReference type="GO" id="GO:0016020">
    <property type="term" value="C:membrane"/>
    <property type="evidence" value="ECO:0007669"/>
    <property type="project" value="UniProtKB-SubCell"/>
</dbReference>
<evidence type="ECO:0000256" key="5">
    <source>
        <dbReference type="SAM" id="Phobius"/>
    </source>
</evidence>
<evidence type="ECO:0000259" key="6">
    <source>
        <dbReference type="Pfam" id="PF07291"/>
    </source>
</evidence>
<feature type="domain" description="Methylamine utilisation protein MauE" evidence="6">
    <location>
        <begin position="1"/>
        <end position="134"/>
    </location>
</feature>
<keyword evidence="4 5" id="KW-0472">Membrane</keyword>